<dbReference type="Gene3D" id="1.10.357.10">
    <property type="entry name" value="Tetracycline Repressor, domain 2"/>
    <property type="match status" value="1"/>
</dbReference>
<reference evidence="4 5" key="1">
    <citation type="submission" date="2017-09" db="EMBL/GenBank/DDBJ databases">
        <authorList>
            <person name="Ehlers B."/>
            <person name="Leendertz F.H."/>
        </authorList>
    </citation>
    <scope>NUCLEOTIDE SEQUENCE [LARGE SCALE GENOMIC DNA]</scope>
    <source>
        <strain evidence="4 5">CGMCC 1.05381</strain>
    </source>
</reference>
<evidence type="ECO:0000313" key="4">
    <source>
        <dbReference type="EMBL" id="SOE72805.1"/>
    </source>
</evidence>
<feature type="domain" description="HTH tetR-type" evidence="3">
    <location>
        <begin position="13"/>
        <end position="73"/>
    </location>
</feature>
<sequence length="212" mass="23539">MDPIAPRDQLRGRETRQRVIDAATDEFAEYGVAGARINRIAGTAKASKERIYAWFGDKDSLFGHVMQNGLDTLADAVPIDVDLVEYTLRLYDYFARDESAQRIAVWAWLHDSATAGAFSSSRTRGYSHKLDVIRQAQGEGLADRAWRPEELLALLLAVAVNWHRSPAELRAIDPSGFHADAVAQRDSVRQAARRLVVPPETDVTVPRPIGFG</sequence>
<dbReference type="GO" id="GO:0003677">
    <property type="term" value="F:DNA binding"/>
    <property type="evidence" value="ECO:0007669"/>
    <property type="project" value="UniProtKB-UniRule"/>
</dbReference>
<dbReference type="Pfam" id="PF00440">
    <property type="entry name" value="TetR_N"/>
    <property type="match status" value="1"/>
</dbReference>
<dbReference type="InterPro" id="IPR001647">
    <property type="entry name" value="HTH_TetR"/>
</dbReference>
<dbReference type="InterPro" id="IPR036271">
    <property type="entry name" value="Tet_transcr_reg_TetR-rel_C_sf"/>
</dbReference>
<evidence type="ECO:0000256" key="2">
    <source>
        <dbReference type="PROSITE-ProRule" id="PRU00335"/>
    </source>
</evidence>
<proteinExistence type="predicted"/>
<dbReference type="EMBL" id="OCST01000005">
    <property type="protein sequence ID" value="SOE72805.1"/>
    <property type="molecule type" value="Genomic_DNA"/>
</dbReference>
<evidence type="ECO:0000256" key="1">
    <source>
        <dbReference type="ARBA" id="ARBA00023125"/>
    </source>
</evidence>
<feature type="DNA-binding region" description="H-T-H motif" evidence="2">
    <location>
        <begin position="36"/>
        <end position="55"/>
    </location>
</feature>
<gene>
    <name evidence="4" type="ORF">SAMN06296378_2622</name>
</gene>
<keyword evidence="1 2" id="KW-0238">DNA-binding</keyword>
<dbReference type="InterPro" id="IPR041467">
    <property type="entry name" value="Sco4008_C"/>
</dbReference>
<dbReference type="InterPro" id="IPR050109">
    <property type="entry name" value="HTH-type_TetR-like_transc_reg"/>
</dbReference>
<dbReference type="InterPro" id="IPR009057">
    <property type="entry name" value="Homeodomain-like_sf"/>
</dbReference>
<evidence type="ECO:0000259" key="3">
    <source>
        <dbReference type="PROSITE" id="PS50977"/>
    </source>
</evidence>
<keyword evidence="5" id="KW-1185">Reference proteome</keyword>
<evidence type="ECO:0000313" key="5">
    <source>
        <dbReference type="Proteomes" id="UP000219440"/>
    </source>
</evidence>
<dbReference type="SUPFAM" id="SSF46689">
    <property type="entry name" value="Homeodomain-like"/>
    <property type="match status" value="1"/>
</dbReference>
<dbReference type="PANTHER" id="PTHR30328">
    <property type="entry name" value="TRANSCRIPTIONAL REPRESSOR"/>
    <property type="match status" value="1"/>
</dbReference>
<dbReference type="Pfam" id="PF17926">
    <property type="entry name" value="TetR_C_21"/>
    <property type="match status" value="1"/>
</dbReference>
<dbReference type="PANTHER" id="PTHR30328:SF54">
    <property type="entry name" value="HTH-TYPE TRANSCRIPTIONAL REPRESSOR SCO4008"/>
    <property type="match status" value="1"/>
</dbReference>
<name>A0A2C9A1A4_9MICO</name>
<dbReference type="GO" id="GO:0006355">
    <property type="term" value="P:regulation of DNA-templated transcription"/>
    <property type="evidence" value="ECO:0007669"/>
    <property type="project" value="UniProtKB-ARBA"/>
</dbReference>
<protein>
    <submittedName>
        <fullName evidence="4">Transcriptional regulator, TetR family</fullName>
    </submittedName>
</protein>
<dbReference type="Proteomes" id="UP000219440">
    <property type="component" value="Unassembled WGS sequence"/>
</dbReference>
<dbReference type="PROSITE" id="PS50977">
    <property type="entry name" value="HTH_TETR_2"/>
    <property type="match status" value="1"/>
</dbReference>
<dbReference type="SUPFAM" id="SSF48498">
    <property type="entry name" value="Tetracyclin repressor-like, C-terminal domain"/>
    <property type="match status" value="1"/>
</dbReference>
<accession>A0A2C9A1A4</accession>
<dbReference type="RefSeq" id="WP_097061674.1">
    <property type="nucleotide sequence ID" value="NZ_BMLC01000004.1"/>
</dbReference>
<organism evidence="4 5">
    <name type="scientific">Salinibacterium xinjiangense</name>
    <dbReference type="NCBI Taxonomy" id="386302"/>
    <lineage>
        <taxon>Bacteria</taxon>
        <taxon>Bacillati</taxon>
        <taxon>Actinomycetota</taxon>
        <taxon>Actinomycetes</taxon>
        <taxon>Micrococcales</taxon>
        <taxon>Microbacteriaceae</taxon>
        <taxon>Salinibacterium</taxon>
    </lineage>
</organism>
<dbReference type="OrthoDB" id="4726108at2"/>
<dbReference type="AlphaFoldDB" id="A0A2C9A1A4"/>